<dbReference type="AlphaFoldDB" id="A0A4S2CV38"/>
<comment type="caution">
    <text evidence="2">The sequence shown here is derived from an EMBL/GenBank/DDBJ whole genome shotgun (WGS) entry which is preliminary data.</text>
</comment>
<dbReference type="RefSeq" id="WP_136006559.1">
    <property type="nucleotide sequence ID" value="NZ_SRYW01000017.1"/>
</dbReference>
<reference evidence="2 3" key="1">
    <citation type="submission" date="2019-04" db="EMBL/GenBank/DDBJ databases">
        <title>Microbes associate with the intestines of laboratory mice.</title>
        <authorList>
            <person name="Navarre W."/>
            <person name="Wong E."/>
            <person name="Huang K."/>
            <person name="Tropini C."/>
            <person name="Ng K."/>
            <person name="Yu B."/>
        </authorList>
    </citation>
    <scope>NUCLEOTIDE SEQUENCE [LARGE SCALE GENOMIC DNA]</scope>
    <source>
        <strain evidence="2 3">NM62_B4-13</strain>
    </source>
</reference>
<evidence type="ECO:0000313" key="3">
    <source>
        <dbReference type="Proteomes" id="UP000306631"/>
    </source>
</evidence>
<feature type="region of interest" description="Disordered" evidence="1">
    <location>
        <begin position="65"/>
        <end position="97"/>
    </location>
</feature>
<dbReference type="OrthoDB" id="6054369at2"/>
<dbReference type="EMBL" id="SRYW01000017">
    <property type="protein sequence ID" value="TGY32341.1"/>
    <property type="molecule type" value="Genomic_DNA"/>
</dbReference>
<evidence type="ECO:0000313" key="2">
    <source>
        <dbReference type="EMBL" id="TGY32341.1"/>
    </source>
</evidence>
<name>A0A4S2CV38_STEMA</name>
<sequence>MAAPAWSFVLRRRRRFGIAALWATLCVVLLGLAWPGDSGRPGAPGRPAAAVEAAGHSTLDLVSHAQPAPAPVPEGVHAARLGSETGGDAESDSTAIRRASHRTPWIARVPLWRADALRWQRLEPALRLNPGHAPPYA</sequence>
<protein>
    <submittedName>
        <fullName evidence="2">Uncharacterized protein</fullName>
    </submittedName>
</protein>
<evidence type="ECO:0000256" key="1">
    <source>
        <dbReference type="SAM" id="MobiDB-lite"/>
    </source>
</evidence>
<accession>A0A4S2CV38</accession>
<dbReference type="Proteomes" id="UP000306631">
    <property type="component" value="Unassembled WGS sequence"/>
</dbReference>
<gene>
    <name evidence="2" type="ORF">E5352_16375</name>
</gene>
<proteinExistence type="predicted"/>
<organism evidence="2 3">
    <name type="scientific">Stenotrophomonas maltophilia</name>
    <name type="common">Pseudomonas maltophilia</name>
    <name type="synonym">Xanthomonas maltophilia</name>
    <dbReference type="NCBI Taxonomy" id="40324"/>
    <lineage>
        <taxon>Bacteria</taxon>
        <taxon>Pseudomonadati</taxon>
        <taxon>Pseudomonadota</taxon>
        <taxon>Gammaproteobacteria</taxon>
        <taxon>Lysobacterales</taxon>
        <taxon>Lysobacteraceae</taxon>
        <taxon>Stenotrophomonas</taxon>
        <taxon>Stenotrophomonas maltophilia group</taxon>
    </lineage>
</organism>